<dbReference type="KEGG" id="kbs:EPA93_12705"/>
<dbReference type="RefSeq" id="WP_129887881.1">
    <property type="nucleotide sequence ID" value="NZ_CP035758.1"/>
</dbReference>
<keyword evidence="2" id="KW-1185">Reference proteome</keyword>
<protein>
    <submittedName>
        <fullName evidence="1">Uncharacterized protein</fullName>
    </submittedName>
</protein>
<organism evidence="1 2">
    <name type="scientific">Ktedonosporobacter rubrisoli</name>
    <dbReference type="NCBI Taxonomy" id="2509675"/>
    <lineage>
        <taxon>Bacteria</taxon>
        <taxon>Bacillati</taxon>
        <taxon>Chloroflexota</taxon>
        <taxon>Ktedonobacteria</taxon>
        <taxon>Ktedonobacterales</taxon>
        <taxon>Ktedonosporobacteraceae</taxon>
        <taxon>Ktedonosporobacter</taxon>
    </lineage>
</organism>
<accession>A0A4P6JND0</accession>
<dbReference type="Proteomes" id="UP000290365">
    <property type="component" value="Chromosome"/>
</dbReference>
<dbReference type="OrthoDB" id="9966314at2"/>
<dbReference type="AlphaFoldDB" id="A0A4P6JND0"/>
<sequence length="85" mass="9851">MVASSQFEPGASVRISGYGPFRGLRGIIRKVDHIPYQQYLDEPHKFYLIDLQGAYIKEPIWFEYDEVEPSASYEWEERIPAGQIA</sequence>
<proteinExistence type="predicted"/>
<reference evidence="1 2" key="1">
    <citation type="submission" date="2019-01" db="EMBL/GenBank/DDBJ databases">
        <title>Ktedonosporobacter rubrisoli SCAWS-G2.</title>
        <authorList>
            <person name="Huang Y."/>
            <person name="Yan B."/>
        </authorList>
    </citation>
    <scope>NUCLEOTIDE SEQUENCE [LARGE SCALE GENOMIC DNA]</scope>
    <source>
        <strain evidence="1 2">SCAWS-G2</strain>
    </source>
</reference>
<dbReference type="EMBL" id="CP035758">
    <property type="protein sequence ID" value="QBD76817.1"/>
    <property type="molecule type" value="Genomic_DNA"/>
</dbReference>
<gene>
    <name evidence="1" type="ORF">EPA93_12705</name>
</gene>
<name>A0A4P6JND0_KTERU</name>
<evidence type="ECO:0000313" key="1">
    <source>
        <dbReference type="EMBL" id="QBD76817.1"/>
    </source>
</evidence>
<evidence type="ECO:0000313" key="2">
    <source>
        <dbReference type="Proteomes" id="UP000290365"/>
    </source>
</evidence>